<evidence type="ECO:0000313" key="4">
    <source>
        <dbReference type="EMBL" id="CAB3743000.1"/>
    </source>
</evidence>
<name>A0A6J5CT06_9BURK</name>
<dbReference type="GO" id="GO:0003677">
    <property type="term" value="F:DNA binding"/>
    <property type="evidence" value="ECO:0007669"/>
    <property type="project" value="UniProtKB-KW"/>
</dbReference>
<evidence type="ECO:0008006" key="6">
    <source>
        <dbReference type="Google" id="ProtNLM"/>
    </source>
</evidence>
<dbReference type="InterPro" id="IPR013762">
    <property type="entry name" value="Integrase-like_cat_sf"/>
</dbReference>
<accession>A0A6J5CT06</accession>
<evidence type="ECO:0000256" key="2">
    <source>
        <dbReference type="ARBA" id="ARBA00023172"/>
    </source>
</evidence>
<dbReference type="Gene3D" id="1.10.150.130">
    <property type="match status" value="1"/>
</dbReference>
<feature type="coiled-coil region" evidence="3">
    <location>
        <begin position="396"/>
        <end position="426"/>
    </location>
</feature>
<keyword evidence="2" id="KW-0233">DNA recombination</keyword>
<evidence type="ECO:0000313" key="5">
    <source>
        <dbReference type="Proteomes" id="UP000494249"/>
    </source>
</evidence>
<dbReference type="Gene3D" id="1.10.443.10">
    <property type="entry name" value="Intergrase catalytic core"/>
    <property type="match status" value="1"/>
</dbReference>
<organism evidence="4 5">
    <name type="scientific">Paraburkholderia phenoliruptrix</name>
    <dbReference type="NCBI Taxonomy" id="252970"/>
    <lineage>
        <taxon>Bacteria</taxon>
        <taxon>Pseudomonadati</taxon>
        <taxon>Pseudomonadota</taxon>
        <taxon>Betaproteobacteria</taxon>
        <taxon>Burkholderiales</taxon>
        <taxon>Burkholderiaceae</taxon>
        <taxon>Paraburkholderia</taxon>
    </lineage>
</organism>
<dbReference type="InterPro" id="IPR010998">
    <property type="entry name" value="Integrase_recombinase_N"/>
</dbReference>
<proteinExistence type="predicted"/>
<dbReference type="RefSeq" id="WP_175145675.1">
    <property type="nucleotide sequence ID" value="NZ_CADFGL010000090.1"/>
</dbReference>
<dbReference type="SUPFAM" id="SSF56349">
    <property type="entry name" value="DNA breaking-rejoining enzymes"/>
    <property type="match status" value="1"/>
</dbReference>
<dbReference type="EMBL" id="CADIKB010000097">
    <property type="protein sequence ID" value="CAB3743000.1"/>
    <property type="molecule type" value="Genomic_DNA"/>
</dbReference>
<dbReference type="GO" id="GO:0006310">
    <property type="term" value="P:DNA recombination"/>
    <property type="evidence" value="ECO:0007669"/>
    <property type="project" value="UniProtKB-KW"/>
</dbReference>
<protein>
    <recommendedName>
        <fullName evidence="6">Tyrosine recombinase XerC</fullName>
    </recommendedName>
</protein>
<evidence type="ECO:0000256" key="3">
    <source>
        <dbReference type="SAM" id="Coils"/>
    </source>
</evidence>
<dbReference type="GO" id="GO:0015074">
    <property type="term" value="P:DNA integration"/>
    <property type="evidence" value="ECO:0007669"/>
    <property type="project" value="InterPro"/>
</dbReference>
<sequence length="427" mass="48628">MMSKYVSTWEDAIDLSWQPETKSKGVVAYWRESGNLVFALMDYCLYLLDVELIKYGTARNEIFHIKRFMEYLGSEKLTFATVTDKELAEFRDSELKDVRGKSNSTLSENAHKRTVNSRLRRVYHFLSWLQEIALDQVGLIGPENANVMSSLNVKQRSERRQRGRNKDYYPLVFRHVGEGSKHRTSYCATDEDLEFLQAHFATSMTGGPARRNILLLDIGYLTGLRRGSVNSLRCAQFAREAIDAAADTFEVVPDEQKLGYEKTYEFPIRLAERIRDYIEGPRAEMLSARKWKDEDTDDRIFLSFRSGRPLADATLSEIFGDAFALLDPKLRAAYHALRHNFGNTRIDQEVDSRLELGLDTSVTSIAAAVSVSMGQSNPASLEPYVSQQMSKFRGKKVTAADRVAELERENLELKRELAALKQSANKA</sequence>
<keyword evidence="3" id="KW-0175">Coiled coil</keyword>
<dbReference type="InterPro" id="IPR011010">
    <property type="entry name" value="DNA_brk_join_enz"/>
</dbReference>
<evidence type="ECO:0000256" key="1">
    <source>
        <dbReference type="ARBA" id="ARBA00023125"/>
    </source>
</evidence>
<dbReference type="AlphaFoldDB" id="A0A6J5CT06"/>
<reference evidence="4 5" key="1">
    <citation type="submission" date="2020-04" db="EMBL/GenBank/DDBJ databases">
        <authorList>
            <person name="De Canck E."/>
        </authorList>
    </citation>
    <scope>NUCLEOTIDE SEQUENCE [LARGE SCALE GENOMIC DNA]</scope>
    <source>
        <strain evidence="4 5">LMG 22037</strain>
    </source>
</reference>
<gene>
    <name evidence="4" type="ORF">LMG22037_06654</name>
</gene>
<keyword evidence="1" id="KW-0238">DNA-binding</keyword>
<dbReference type="Proteomes" id="UP000494249">
    <property type="component" value="Unassembled WGS sequence"/>
</dbReference>